<dbReference type="AlphaFoldDB" id="A0A438G2P4"/>
<comment type="caution">
    <text evidence="2">The sequence shown here is derived from an EMBL/GenBank/DDBJ whole genome shotgun (WGS) entry which is preliminary data.</text>
</comment>
<dbReference type="SUPFAM" id="SSF56672">
    <property type="entry name" value="DNA/RNA polymerases"/>
    <property type="match status" value="1"/>
</dbReference>
<gene>
    <name evidence="2" type="primary">YTX2_749</name>
    <name evidence="2" type="ORF">CK203_066072</name>
</gene>
<dbReference type="CDD" id="cd01650">
    <property type="entry name" value="RT_nLTR_like"/>
    <property type="match status" value="1"/>
</dbReference>
<dbReference type="Pfam" id="PF00078">
    <property type="entry name" value="RVT_1"/>
    <property type="match status" value="1"/>
</dbReference>
<dbReference type="PANTHER" id="PTHR46890:SF50">
    <property type="entry name" value="RNA-DIRECTED DNA POLYMERASE, EUKARYOTA, REVERSE TRANSCRIPTASE ZINC-BINDING DOMAIN PROTEIN-RELATED"/>
    <property type="match status" value="1"/>
</dbReference>
<accession>A0A438G2P4</accession>
<proteinExistence type="predicted"/>
<dbReference type="InterPro" id="IPR043502">
    <property type="entry name" value="DNA/RNA_pol_sf"/>
</dbReference>
<dbReference type="Proteomes" id="UP000288805">
    <property type="component" value="Unassembled WGS sequence"/>
</dbReference>
<dbReference type="InterPro" id="IPR052343">
    <property type="entry name" value="Retrotransposon-Effector_Assoc"/>
</dbReference>
<evidence type="ECO:0000259" key="1">
    <source>
        <dbReference type="Pfam" id="PF00078"/>
    </source>
</evidence>
<dbReference type="InterPro" id="IPR000477">
    <property type="entry name" value="RT_dom"/>
</dbReference>
<dbReference type="EMBL" id="QGNW01000650">
    <property type="protein sequence ID" value="RVW66488.1"/>
    <property type="molecule type" value="Genomic_DNA"/>
</dbReference>
<protein>
    <submittedName>
        <fullName evidence="2">Transposon TX1 uncharacterized 149 kDa protein</fullName>
    </submittedName>
</protein>
<sequence length="429" mass="49197">MTIGLVRSLRVGRHLDWSAVNSRGAARGILCAEGNRGLLGKAWGNKRLMKRPLGSAFTWRGGLNNQSQSKLDPFLVIDNWDSLFDGSVQGVLPKSVLDHFPILLDGGGMRRRPSPFRFENMWVEGFKGQVKNWWAKQGEALNQVMYWDEKEKVSALNLEEYEARKEARESYKTWILREKISWRQKLREVRLKKGDNNTRFFHRMANAHSRRNRLSKVKVNGNNEVERLELPFLEEEVFAALSDLSKDKAPGGRFVKSLNAAFLVLVPKKGGAEDLKDFRLISLVGSLYKLLAKVLANRLKKVMVKVILESQNAFVEGRQILDIVLIANEVMDSMLKNNAGSVLCKLHIKEYDHVNWKFLISVLRKMTFGKKWIKWFKGLRQGDPLSPYLFVIVMEVFSCLLRRAISGGYLSGWRRLKTDDLSKLVSYVV</sequence>
<evidence type="ECO:0000313" key="2">
    <source>
        <dbReference type="EMBL" id="RVW66488.1"/>
    </source>
</evidence>
<dbReference type="PANTHER" id="PTHR46890">
    <property type="entry name" value="NON-LTR RETROLELEMENT REVERSE TRANSCRIPTASE-LIKE PROTEIN-RELATED"/>
    <property type="match status" value="1"/>
</dbReference>
<evidence type="ECO:0000313" key="3">
    <source>
        <dbReference type="Proteomes" id="UP000288805"/>
    </source>
</evidence>
<name>A0A438G2P4_VITVI</name>
<feature type="domain" description="Reverse transcriptase" evidence="1">
    <location>
        <begin position="266"/>
        <end position="404"/>
    </location>
</feature>
<reference evidence="2 3" key="1">
    <citation type="journal article" date="2018" name="PLoS Genet.">
        <title>Population sequencing reveals clonal diversity and ancestral inbreeding in the grapevine cultivar Chardonnay.</title>
        <authorList>
            <person name="Roach M.J."/>
            <person name="Johnson D.L."/>
            <person name="Bohlmann J."/>
            <person name="van Vuuren H.J."/>
            <person name="Jones S.J."/>
            <person name="Pretorius I.S."/>
            <person name="Schmidt S.A."/>
            <person name="Borneman A.R."/>
        </authorList>
    </citation>
    <scope>NUCLEOTIDE SEQUENCE [LARGE SCALE GENOMIC DNA]</scope>
    <source>
        <strain evidence="3">cv. Chardonnay</strain>
        <tissue evidence="2">Leaf</tissue>
    </source>
</reference>
<organism evidence="2 3">
    <name type="scientific">Vitis vinifera</name>
    <name type="common">Grape</name>
    <dbReference type="NCBI Taxonomy" id="29760"/>
    <lineage>
        <taxon>Eukaryota</taxon>
        <taxon>Viridiplantae</taxon>
        <taxon>Streptophyta</taxon>
        <taxon>Embryophyta</taxon>
        <taxon>Tracheophyta</taxon>
        <taxon>Spermatophyta</taxon>
        <taxon>Magnoliopsida</taxon>
        <taxon>eudicotyledons</taxon>
        <taxon>Gunneridae</taxon>
        <taxon>Pentapetalae</taxon>
        <taxon>rosids</taxon>
        <taxon>Vitales</taxon>
        <taxon>Vitaceae</taxon>
        <taxon>Viteae</taxon>
        <taxon>Vitis</taxon>
    </lineage>
</organism>